<name>A0ABW2NLS0_9BACL</name>
<comment type="caution">
    <text evidence="2">The sequence shown here is derived from an EMBL/GenBank/DDBJ whole genome shotgun (WGS) entry which is preliminary data.</text>
</comment>
<keyword evidence="3" id="KW-1185">Reference proteome</keyword>
<organism evidence="2 3">
    <name type="scientific">Fictibacillus iocasae</name>
    <dbReference type="NCBI Taxonomy" id="2715437"/>
    <lineage>
        <taxon>Bacteria</taxon>
        <taxon>Bacillati</taxon>
        <taxon>Bacillota</taxon>
        <taxon>Bacilli</taxon>
        <taxon>Bacillales</taxon>
        <taxon>Fictibacillaceae</taxon>
        <taxon>Fictibacillus</taxon>
    </lineage>
</organism>
<dbReference type="Pfam" id="PF21747">
    <property type="entry name" value="YpoC"/>
    <property type="match status" value="1"/>
</dbReference>
<protein>
    <submittedName>
        <fullName evidence="2">YpoC family protein</fullName>
    </submittedName>
</protein>
<dbReference type="RefSeq" id="WP_379746058.1">
    <property type="nucleotide sequence ID" value="NZ_JBHTCP010000004.1"/>
</dbReference>
<dbReference type="Proteomes" id="UP001596549">
    <property type="component" value="Unassembled WGS sequence"/>
</dbReference>
<gene>
    <name evidence="2" type="ORF">ACFQPF_02540</name>
</gene>
<reference evidence="3" key="1">
    <citation type="journal article" date="2019" name="Int. J. Syst. Evol. Microbiol.">
        <title>The Global Catalogue of Microorganisms (GCM) 10K type strain sequencing project: providing services to taxonomists for standard genome sequencing and annotation.</title>
        <authorList>
            <consortium name="The Broad Institute Genomics Platform"/>
            <consortium name="The Broad Institute Genome Sequencing Center for Infectious Disease"/>
            <person name="Wu L."/>
            <person name="Ma J."/>
        </authorList>
    </citation>
    <scope>NUCLEOTIDE SEQUENCE [LARGE SCALE GENOMIC DNA]</scope>
    <source>
        <strain evidence="3">NBRC 106396</strain>
    </source>
</reference>
<sequence>MEKIIIPDHLYHASFFDDSAIVISPRTPFFDEILYLNGKADSPLEKASQRMQEYFADFHNESEMIKSHFKCRKGEKARLHVLFHLSRLVTMLFWNENLLCPPLDEMETRVARLKSKPLNAAERILFIMKAPGQFQSFIQLQELFLEFEKKAAAKPFLIKGEE</sequence>
<accession>A0ABW2NLS0</accession>
<dbReference type="InterPro" id="IPR048427">
    <property type="entry name" value="YpoC"/>
</dbReference>
<evidence type="ECO:0000259" key="1">
    <source>
        <dbReference type="Pfam" id="PF21747"/>
    </source>
</evidence>
<feature type="domain" description="YpoC-like" evidence="1">
    <location>
        <begin position="49"/>
        <end position="154"/>
    </location>
</feature>
<dbReference type="EMBL" id="JBHTCP010000004">
    <property type="protein sequence ID" value="MFC7370550.1"/>
    <property type="molecule type" value="Genomic_DNA"/>
</dbReference>
<evidence type="ECO:0000313" key="3">
    <source>
        <dbReference type="Proteomes" id="UP001596549"/>
    </source>
</evidence>
<proteinExistence type="predicted"/>
<evidence type="ECO:0000313" key="2">
    <source>
        <dbReference type="EMBL" id="MFC7370550.1"/>
    </source>
</evidence>